<gene>
    <name evidence="1" type="ORF">EDC18_101473</name>
</gene>
<evidence type="ECO:0000313" key="2">
    <source>
        <dbReference type="Proteomes" id="UP000294902"/>
    </source>
</evidence>
<proteinExistence type="predicted"/>
<dbReference type="AlphaFoldDB" id="A0A4R3MPF9"/>
<sequence>MKASIIKLLLLIVIVFSLVGCEEQGKTSKGEVRIKSYYEKPASLDDESTILIKGLLEGEEYIEIIINGEIRDFEQYSLIWSGNDIEEDELITHYERIQDKIVVIKTYQPEGIPMEKIKWKNILGDEYEYIIQERALGPNSNTTLIYDLENNENISEEIETIQD</sequence>
<name>A0A4R3MPF9_9FIRM</name>
<protein>
    <submittedName>
        <fullName evidence="1">Uncharacterized protein</fullName>
    </submittedName>
</protein>
<dbReference type="RefSeq" id="WP_132249849.1">
    <property type="nucleotide sequence ID" value="NZ_SMAL01000001.1"/>
</dbReference>
<organism evidence="1 2">
    <name type="scientific">Natranaerovirga pectinivora</name>
    <dbReference type="NCBI Taxonomy" id="682400"/>
    <lineage>
        <taxon>Bacteria</taxon>
        <taxon>Bacillati</taxon>
        <taxon>Bacillota</taxon>
        <taxon>Clostridia</taxon>
        <taxon>Lachnospirales</taxon>
        <taxon>Natranaerovirgaceae</taxon>
        <taxon>Natranaerovirga</taxon>
    </lineage>
</organism>
<accession>A0A4R3MPF9</accession>
<dbReference type="Proteomes" id="UP000294902">
    <property type="component" value="Unassembled WGS sequence"/>
</dbReference>
<evidence type="ECO:0000313" key="1">
    <source>
        <dbReference type="EMBL" id="TCT17175.1"/>
    </source>
</evidence>
<keyword evidence="2" id="KW-1185">Reference proteome</keyword>
<dbReference type="PROSITE" id="PS51257">
    <property type="entry name" value="PROKAR_LIPOPROTEIN"/>
    <property type="match status" value="1"/>
</dbReference>
<dbReference type="EMBL" id="SMAL01000001">
    <property type="protein sequence ID" value="TCT17175.1"/>
    <property type="molecule type" value="Genomic_DNA"/>
</dbReference>
<comment type="caution">
    <text evidence="1">The sequence shown here is derived from an EMBL/GenBank/DDBJ whole genome shotgun (WGS) entry which is preliminary data.</text>
</comment>
<dbReference type="OrthoDB" id="2082787at2"/>
<reference evidence="1 2" key="1">
    <citation type="submission" date="2019-03" db="EMBL/GenBank/DDBJ databases">
        <title>Genomic Encyclopedia of Type Strains, Phase IV (KMG-IV): sequencing the most valuable type-strain genomes for metagenomic binning, comparative biology and taxonomic classification.</title>
        <authorList>
            <person name="Goeker M."/>
        </authorList>
    </citation>
    <scope>NUCLEOTIDE SEQUENCE [LARGE SCALE GENOMIC DNA]</scope>
    <source>
        <strain evidence="1 2">DSM 24629</strain>
    </source>
</reference>